<keyword evidence="4" id="KW-0391">Immunity</keyword>
<keyword evidence="2" id="KW-1003">Cell membrane</keyword>
<dbReference type="SMART" id="SM00408">
    <property type="entry name" value="IGc2"/>
    <property type="match status" value="1"/>
</dbReference>
<dbReference type="SMART" id="SM00409">
    <property type="entry name" value="IG"/>
    <property type="match status" value="2"/>
</dbReference>
<dbReference type="EMBL" id="OY660869">
    <property type="protein sequence ID" value="CAJ1058991.1"/>
    <property type="molecule type" value="Genomic_DNA"/>
</dbReference>
<comment type="subcellular location">
    <subcellularLocation>
        <location evidence="1">Cell membrane</location>
    </subcellularLocation>
</comment>
<dbReference type="InterPro" id="IPR003598">
    <property type="entry name" value="Ig_sub2"/>
</dbReference>
<dbReference type="PANTHER" id="PTHR19433:SF133">
    <property type="entry name" value="IMMUNE-TYPE RECEPTOR 5 PRECURSOR-RELATED"/>
    <property type="match status" value="1"/>
</dbReference>
<evidence type="ECO:0000313" key="12">
    <source>
        <dbReference type="Proteomes" id="UP001178508"/>
    </source>
</evidence>
<keyword evidence="3 9" id="KW-0732">Signal</keyword>
<dbReference type="InterPro" id="IPR013106">
    <property type="entry name" value="Ig_V-set"/>
</dbReference>
<keyword evidence="7" id="KW-0325">Glycoprotein</keyword>
<evidence type="ECO:0000256" key="5">
    <source>
        <dbReference type="ARBA" id="ARBA00023136"/>
    </source>
</evidence>
<evidence type="ECO:0000256" key="2">
    <source>
        <dbReference type="ARBA" id="ARBA00022475"/>
    </source>
</evidence>
<dbReference type="InterPro" id="IPR013783">
    <property type="entry name" value="Ig-like_fold"/>
</dbReference>
<keyword evidence="5 8" id="KW-0472">Membrane</keyword>
<dbReference type="SUPFAM" id="SSF48726">
    <property type="entry name" value="Immunoglobulin"/>
    <property type="match status" value="2"/>
</dbReference>
<dbReference type="CDD" id="cd00099">
    <property type="entry name" value="IgV"/>
    <property type="match status" value="1"/>
</dbReference>
<dbReference type="InterPro" id="IPR052051">
    <property type="entry name" value="TCR_complex_component"/>
</dbReference>
<evidence type="ECO:0000256" key="7">
    <source>
        <dbReference type="ARBA" id="ARBA00023180"/>
    </source>
</evidence>
<keyword evidence="6" id="KW-1015">Disulfide bond</keyword>
<dbReference type="SMART" id="SM00406">
    <property type="entry name" value="IGv"/>
    <property type="match status" value="2"/>
</dbReference>
<feature type="signal peptide" evidence="9">
    <location>
        <begin position="1"/>
        <end position="16"/>
    </location>
</feature>
<dbReference type="PANTHER" id="PTHR19433">
    <property type="entry name" value="T-CELL RECEPTOR ALPHA CHAIN V REGION-RELATED"/>
    <property type="match status" value="1"/>
</dbReference>
<evidence type="ECO:0000256" key="6">
    <source>
        <dbReference type="ARBA" id="ARBA00023157"/>
    </source>
</evidence>
<dbReference type="InterPro" id="IPR036179">
    <property type="entry name" value="Ig-like_dom_sf"/>
</dbReference>
<keyword evidence="12" id="KW-1185">Reference proteome</keyword>
<organism evidence="11 12">
    <name type="scientific">Xyrichtys novacula</name>
    <name type="common">Pearly razorfish</name>
    <name type="synonym">Hemipteronotus novacula</name>
    <dbReference type="NCBI Taxonomy" id="13765"/>
    <lineage>
        <taxon>Eukaryota</taxon>
        <taxon>Metazoa</taxon>
        <taxon>Chordata</taxon>
        <taxon>Craniata</taxon>
        <taxon>Vertebrata</taxon>
        <taxon>Euteleostomi</taxon>
        <taxon>Actinopterygii</taxon>
        <taxon>Neopterygii</taxon>
        <taxon>Teleostei</taxon>
        <taxon>Neoteleostei</taxon>
        <taxon>Acanthomorphata</taxon>
        <taxon>Eupercaria</taxon>
        <taxon>Labriformes</taxon>
        <taxon>Labridae</taxon>
        <taxon>Xyrichtys</taxon>
    </lineage>
</organism>
<evidence type="ECO:0000313" key="11">
    <source>
        <dbReference type="EMBL" id="CAJ1058991.1"/>
    </source>
</evidence>
<evidence type="ECO:0000256" key="9">
    <source>
        <dbReference type="SAM" id="SignalP"/>
    </source>
</evidence>
<protein>
    <submittedName>
        <fullName evidence="11">Uncharacterized protein LOC117818035</fullName>
    </submittedName>
</protein>
<evidence type="ECO:0000259" key="10">
    <source>
        <dbReference type="PROSITE" id="PS50835"/>
    </source>
</evidence>
<keyword evidence="8" id="KW-1133">Transmembrane helix</keyword>
<reference evidence="11" key="1">
    <citation type="submission" date="2023-08" db="EMBL/GenBank/DDBJ databases">
        <authorList>
            <person name="Alioto T."/>
            <person name="Alioto T."/>
            <person name="Gomez Garrido J."/>
        </authorList>
    </citation>
    <scope>NUCLEOTIDE SEQUENCE</scope>
</reference>
<evidence type="ECO:0000256" key="1">
    <source>
        <dbReference type="ARBA" id="ARBA00004236"/>
    </source>
</evidence>
<evidence type="ECO:0000256" key="8">
    <source>
        <dbReference type="SAM" id="Phobius"/>
    </source>
</evidence>
<dbReference type="Pfam" id="PF07686">
    <property type="entry name" value="V-set"/>
    <property type="match status" value="1"/>
</dbReference>
<feature type="chain" id="PRO_5043471763" evidence="9">
    <location>
        <begin position="17"/>
        <end position="345"/>
    </location>
</feature>
<dbReference type="AlphaFoldDB" id="A0AAV1FDG9"/>
<keyword evidence="8" id="KW-0812">Transmembrane</keyword>
<evidence type="ECO:0000256" key="3">
    <source>
        <dbReference type="ARBA" id="ARBA00022729"/>
    </source>
</evidence>
<feature type="domain" description="Ig-like" evidence="10">
    <location>
        <begin position="26"/>
        <end position="121"/>
    </location>
</feature>
<dbReference type="InterPro" id="IPR003599">
    <property type="entry name" value="Ig_sub"/>
</dbReference>
<name>A0AAV1FDG9_XYRNO</name>
<dbReference type="GO" id="GO:0005886">
    <property type="term" value="C:plasma membrane"/>
    <property type="evidence" value="ECO:0007669"/>
    <property type="project" value="UniProtKB-SubCell"/>
</dbReference>
<dbReference type="Gene3D" id="2.60.40.10">
    <property type="entry name" value="Immunoglobulins"/>
    <property type="match status" value="2"/>
</dbReference>
<evidence type="ECO:0000256" key="4">
    <source>
        <dbReference type="ARBA" id="ARBA00022859"/>
    </source>
</evidence>
<dbReference type="GO" id="GO:0009617">
    <property type="term" value="P:response to bacterium"/>
    <property type="evidence" value="ECO:0007669"/>
    <property type="project" value="TreeGrafter"/>
</dbReference>
<gene>
    <name evidence="11" type="ORF">XNOV1_A016239</name>
</gene>
<dbReference type="InterPro" id="IPR007110">
    <property type="entry name" value="Ig-like_dom"/>
</dbReference>
<sequence length="345" mass="38461">MIVLWVTLLLLHQAYALIPVKTVPVGERVTFTCFSDMTDKTVCWYKQSAGETLKEILRLNKNTKPVYGREFSASRFNVNINKNTTNLIISNITPEDEGIYHCGVSELVYMTTWNATYLSVTGNTKKTSDLTVVQSQTVSDPVHPGDSLSLQCSVLSDSENQTCSGGHRVFWFRAGSDRSHPDLIYTDGNKQAECDQRSEPQKSCVYHFSKSVSSSDNGTYYCAVATCGRILFGDGARVDIKGKFPPEANVVIFLLSAVLALSLIVITFLIHSIKKKKKNDYCNASLVMQNNCDGWRSQLLESLTREEVYSAAVFTVMSSERGTVKRARTAEKERIYAAVRAFGFE</sequence>
<dbReference type="GO" id="GO:0002376">
    <property type="term" value="P:immune system process"/>
    <property type="evidence" value="ECO:0007669"/>
    <property type="project" value="UniProtKB-KW"/>
</dbReference>
<dbReference type="PROSITE" id="PS50835">
    <property type="entry name" value="IG_LIKE"/>
    <property type="match status" value="2"/>
</dbReference>
<dbReference type="Proteomes" id="UP001178508">
    <property type="component" value="Chromosome 6"/>
</dbReference>
<proteinExistence type="predicted"/>
<accession>A0AAV1FDG9</accession>
<feature type="transmembrane region" description="Helical" evidence="8">
    <location>
        <begin position="250"/>
        <end position="270"/>
    </location>
</feature>
<feature type="domain" description="Ig-like" evidence="10">
    <location>
        <begin position="128"/>
        <end position="224"/>
    </location>
</feature>